<accession>A0A423WAI7</accession>
<comment type="caution">
    <text evidence="1">The sequence shown here is derived from an EMBL/GenBank/DDBJ whole genome shotgun (WGS) entry which is preliminary data.</text>
</comment>
<organism evidence="1 2">
    <name type="scientific">Cytospora schulzeri</name>
    <dbReference type="NCBI Taxonomy" id="448051"/>
    <lineage>
        <taxon>Eukaryota</taxon>
        <taxon>Fungi</taxon>
        <taxon>Dikarya</taxon>
        <taxon>Ascomycota</taxon>
        <taxon>Pezizomycotina</taxon>
        <taxon>Sordariomycetes</taxon>
        <taxon>Sordariomycetidae</taxon>
        <taxon>Diaporthales</taxon>
        <taxon>Cytosporaceae</taxon>
        <taxon>Cytospora</taxon>
    </lineage>
</organism>
<evidence type="ECO:0000313" key="1">
    <source>
        <dbReference type="EMBL" id="ROW00350.1"/>
    </source>
</evidence>
<reference evidence="1 2" key="1">
    <citation type="submission" date="2015-09" db="EMBL/GenBank/DDBJ databases">
        <title>Host preference determinants of Valsa canker pathogens revealed by comparative genomics.</title>
        <authorList>
            <person name="Yin Z."/>
            <person name="Huang L."/>
        </authorList>
    </citation>
    <scope>NUCLEOTIDE SEQUENCE [LARGE SCALE GENOMIC DNA]</scope>
    <source>
        <strain evidence="1 2">03-1</strain>
    </source>
</reference>
<evidence type="ECO:0000313" key="2">
    <source>
        <dbReference type="Proteomes" id="UP000283895"/>
    </source>
</evidence>
<name>A0A423WAI7_9PEZI</name>
<proteinExistence type="predicted"/>
<dbReference type="AlphaFoldDB" id="A0A423WAI7"/>
<keyword evidence="2" id="KW-1185">Reference proteome</keyword>
<dbReference type="Proteomes" id="UP000283895">
    <property type="component" value="Unassembled WGS sequence"/>
</dbReference>
<dbReference type="EMBL" id="LKEA01000021">
    <property type="protein sequence ID" value="ROW00350.1"/>
    <property type="molecule type" value="Genomic_DNA"/>
</dbReference>
<sequence length="135" mass="14898">MAMVDEAWSAGIRTIFTVPLYIHINTIRHHQIVTHCLPDPGIPTSLTCSPLTKPSPRPSSKGPKWDVLDARANIIMKVFPTESAEATRVVDRAVVVVAGTMSRSGDVCSSSTIGRELAIEFTVVWWSLFIRTPQR</sequence>
<protein>
    <submittedName>
        <fullName evidence="1">Uncharacterized protein</fullName>
    </submittedName>
</protein>
<gene>
    <name evidence="1" type="ORF">VMCG_07308</name>
</gene>